<evidence type="ECO:0000313" key="2">
    <source>
        <dbReference type="Proteomes" id="UP000273158"/>
    </source>
</evidence>
<name>A0A498BXX6_9MICO</name>
<accession>A0A498BXX6</accession>
<evidence type="ECO:0000313" key="1">
    <source>
        <dbReference type="EMBL" id="RLK47759.1"/>
    </source>
</evidence>
<dbReference type="AlphaFoldDB" id="A0A498BXX6"/>
<comment type="caution">
    <text evidence="1">The sequence shown here is derived from an EMBL/GenBank/DDBJ whole genome shotgun (WGS) entry which is preliminary data.</text>
</comment>
<gene>
    <name evidence="1" type="ORF">C7474_2356</name>
</gene>
<sequence>MHSIPRHALARVRRAARRAIRVALVRFGGLPYSEKGPDALTPETAADVRSLWLRNLRSRVRLIDPAAHETVTLTSFGDRVSTAWLAIESIGRGTALPGRIILWLETPVPRLGRKLRRLQRRGLEILAAEPGLGPYTKFWPYLESHEPDGPLVTCDDDIVYPPWWLERLRGHAVAHENTVVAHRAHRIVMDEPQAFRPYRGWAPCLTNEPGFDHFATSVSGQLLPVGLQHELRRRGRTFLQHAPRADDIWIDFVAAEAGYPTAQVAVAPAHWAFVPGSQVVTLNSSNVWADANDSQLRDTHTPRSYARIWSDARNSTEGRAWPG</sequence>
<dbReference type="InterPro" id="IPR029044">
    <property type="entry name" value="Nucleotide-diphossugar_trans"/>
</dbReference>
<dbReference type="SUPFAM" id="SSF53448">
    <property type="entry name" value="Nucleotide-diphospho-sugar transferases"/>
    <property type="match status" value="1"/>
</dbReference>
<evidence type="ECO:0008006" key="3">
    <source>
        <dbReference type="Google" id="ProtNLM"/>
    </source>
</evidence>
<protein>
    <recommendedName>
        <fullName evidence="3">Glycosyl transferase family 2</fullName>
    </recommendedName>
</protein>
<proteinExistence type="predicted"/>
<dbReference type="Proteomes" id="UP000273158">
    <property type="component" value="Unassembled WGS sequence"/>
</dbReference>
<reference evidence="1 2" key="1">
    <citation type="journal article" date="2015" name="Stand. Genomic Sci.">
        <title>Genomic Encyclopedia of Bacterial and Archaeal Type Strains, Phase III: the genomes of soil and plant-associated and newly described type strains.</title>
        <authorList>
            <person name="Whitman W.B."/>
            <person name="Woyke T."/>
            <person name="Klenk H.P."/>
            <person name="Zhou Y."/>
            <person name="Lilburn T.G."/>
            <person name="Beck B.J."/>
            <person name="De Vos P."/>
            <person name="Vandamme P."/>
            <person name="Eisen J.A."/>
            <person name="Garrity G."/>
            <person name="Hugenholtz P."/>
            <person name="Kyrpides N.C."/>
        </authorList>
    </citation>
    <scope>NUCLEOTIDE SEQUENCE [LARGE SCALE GENOMIC DNA]</scope>
    <source>
        <strain evidence="1 2">S2T63</strain>
    </source>
</reference>
<keyword evidence="2" id="KW-1185">Reference proteome</keyword>
<organism evidence="1 2">
    <name type="scientific">Microbacterium telephonicum</name>
    <dbReference type="NCBI Taxonomy" id="1714841"/>
    <lineage>
        <taxon>Bacteria</taxon>
        <taxon>Bacillati</taxon>
        <taxon>Actinomycetota</taxon>
        <taxon>Actinomycetes</taxon>
        <taxon>Micrococcales</taxon>
        <taxon>Microbacteriaceae</taxon>
        <taxon>Microbacterium</taxon>
    </lineage>
</organism>
<dbReference type="EMBL" id="RCDB01000003">
    <property type="protein sequence ID" value="RLK47759.1"/>
    <property type="molecule type" value="Genomic_DNA"/>
</dbReference>